<comment type="caution">
    <text evidence="2">The sequence shown here is derived from an EMBL/GenBank/DDBJ whole genome shotgun (WGS) entry which is preliminary data.</text>
</comment>
<name>A0A2A7ARP7_9FIRM</name>
<dbReference type="Proteomes" id="UP000220005">
    <property type="component" value="Unassembled WGS sequence"/>
</dbReference>
<dbReference type="AlphaFoldDB" id="A0A2A7ARP7"/>
<feature type="signal peptide" evidence="1">
    <location>
        <begin position="1"/>
        <end position="19"/>
    </location>
</feature>
<dbReference type="RefSeq" id="WP_097839083.1">
    <property type="nucleotide sequence ID" value="NZ_NMTY01000009.1"/>
</dbReference>
<dbReference type="PROSITE" id="PS51257">
    <property type="entry name" value="PROKAR_LIPOPROTEIN"/>
    <property type="match status" value="1"/>
</dbReference>
<evidence type="ECO:0000313" key="3">
    <source>
        <dbReference type="Proteomes" id="UP000220005"/>
    </source>
</evidence>
<evidence type="ECO:0000256" key="1">
    <source>
        <dbReference type="SAM" id="SignalP"/>
    </source>
</evidence>
<gene>
    <name evidence="2" type="ORF">CGS58_04485</name>
</gene>
<sequence>MKKKLPALLCALALILSLAGCVISTPDTVGTIGDVEITSGLYLLAQYNAYQSAANLASSDQDAANVKSFLKETITTDPDSGETATVSDYVADQTQKNLDLYAAVESRFDELGGQLTEAEESQADSYASQLMDQYADTYKANGIGLETLKRFERILLKSNDLLELVYGQNGETPVSDADLTSHLETSMYELAYYTVPLYNTSTYAFADDDQKAEMLSLAQAAVDSYNATAPGDAAAQFAAFNAAASNALSGIYAVLDSTVPADSTTSLQTELLGNRTLDSTFTAEGSADAIRALHCGDAVAVQYSSLSLIMAVRLDPLDGSSLDAVRSQVLSDLKSDELADALADYGASMEHHLDAPAMNKLPASKIEPASSSNR</sequence>
<organism evidence="2 3">
    <name type="scientific">Faecalibacterium prausnitzii</name>
    <dbReference type="NCBI Taxonomy" id="853"/>
    <lineage>
        <taxon>Bacteria</taxon>
        <taxon>Bacillati</taxon>
        <taxon>Bacillota</taxon>
        <taxon>Clostridia</taxon>
        <taxon>Eubacteriales</taxon>
        <taxon>Oscillospiraceae</taxon>
        <taxon>Faecalibacterium</taxon>
    </lineage>
</organism>
<keyword evidence="1" id="KW-0732">Signal</keyword>
<protein>
    <submittedName>
        <fullName evidence="2">Foldase</fullName>
    </submittedName>
</protein>
<evidence type="ECO:0000313" key="2">
    <source>
        <dbReference type="EMBL" id="PDX81790.1"/>
    </source>
</evidence>
<proteinExistence type="predicted"/>
<reference evidence="2 3" key="1">
    <citation type="journal article" date="2017" name="Front. Microbiol.">
        <title>New Insights into the Diversity of the Genus Faecalibacterium.</title>
        <authorList>
            <person name="Benevides L."/>
            <person name="Burman S."/>
            <person name="Martin R."/>
            <person name="Robert V."/>
            <person name="Thomas M."/>
            <person name="Miquel S."/>
            <person name="Chain F."/>
            <person name="Sokol H."/>
            <person name="Bermudez-Humaran L.G."/>
            <person name="Morrison M."/>
            <person name="Langella P."/>
            <person name="Azevedo V.A."/>
            <person name="Chatel J.M."/>
            <person name="Soares S."/>
        </authorList>
    </citation>
    <scope>NUCLEOTIDE SEQUENCE [LARGE SCALE GENOMIC DNA]</scope>
    <source>
        <strain evidence="2 3">CNCM I 4575</strain>
    </source>
</reference>
<accession>A0A2A7ARP7</accession>
<dbReference type="EMBL" id="NMTY01000009">
    <property type="protein sequence ID" value="PDX81790.1"/>
    <property type="molecule type" value="Genomic_DNA"/>
</dbReference>
<feature type="chain" id="PRO_5038555451" evidence="1">
    <location>
        <begin position="20"/>
        <end position="374"/>
    </location>
</feature>